<dbReference type="FunFam" id="3.40.120.10:FF:000014">
    <property type="entry name" value="Phosphomannomutase/phosphoglucomutase isoform B"/>
    <property type="match status" value="1"/>
</dbReference>
<keyword evidence="7" id="KW-0597">Phosphoprotein</keyword>
<reference evidence="14" key="2">
    <citation type="submission" date="2017-06" db="EMBL/GenBank/DDBJ databases">
        <title>WGS assembly of Brachypodium distachyon.</title>
        <authorList>
            <consortium name="The International Brachypodium Initiative"/>
            <person name="Lucas S."/>
            <person name="Harmon-Smith M."/>
            <person name="Lail K."/>
            <person name="Tice H."/>
            <person name="Grimwood J."/>
            <person name="Bruce D."/>
            <person name="Barry K."/>
            <person name="Shu S."/>
            <person name="Lindquist E."/>
            <person name="Wang M."/>
            <person name="Pitluck S."/>
            <person name="Vogel J.P."/>
            <person name="Garvin D.F."/>
            <person name="Mockler T.C."/>
            <person name="Schmutz J."/>
            <person name="Rokhsar D."/>
            <person name="Bevan M.W."/>
        </authorList>
    </citation>
    <scope>NUCLEOTIDE SEQUENCE</scope>
    <source>
        <strain evidence="14">Bd21</strain>
    </source>
</reference>
<evidence type="ECO:0000256" key="5">
    <source>
        <dbReference type="ARBA" id="ARBA00012728"/>
    </source>
</evidence>
<feature type="domain" description="Alpha-D-phosphohexomutase alpha/beta/alpha" evidence="11">
    <location>
        <begin position="114"/>
        <end position="251"/>
    </location>
</feature>
<dbReference type="Gramene" id="KQK18364">
    <property type="protein sequence ID" value="KQK18364"/>
    <property type="gene ID" value="BRADI_1g41957v3"/>
</dbReference>
<accession>A0A0Q3K268</accession>
<feature type="domain" description="Alpha-D-phosphohexomutase alpha/beta/alpha" evidence="12">
    <location>
        <begin position="281"/>
        <end position="390"/>
    </location>
</feature>
<comment type="catalytic activity">
    <reaction evidence="1">
        <text>alpha-D-glucose 1-phosphate = alpha-D-glucose 6-phosphate</text>
        <dbReference type="Rhea" id="RHEA:23536"/>
        <dbReference type="ChEBI" id="CHEBI:58225"/>
        <dbReference type="ChEBI" id="CHEBI:58601"/>
        <dbReference type="EC" id="5.4.2.2"/>
    </reaction>
</comment>
<dbReference type="FunFam" id="3.40.120.10:FF:000022">
    <property type="entry name" value="phosphomannomutase/phosphoglucomutase isoform X1"/>
    <property type="match status" value="1"/>
</dbReference>
<dbReference type="InterPro" id="IPR005846">
    <property type="entry name" value="A-D-PHexomutase_a/b/a-III"/>
</dbReference>
<dbReference type="GO" id="GO:0006006">
    <property type="term" value="P:glucose metabolic process"/>
    <property type="evidence" value="ECO:0007669"/>
    <property type="project" value="UniProtKB-KW"/>
</dbReference>
<dbReference type="STRING" id="15368.A0A0Q3K268"/>
<evidence type="ECO:0000256" key="6">
    <source>
        <dbReference type="ARBA" id="ARBA00022526"/>
    </source>
</evidence>
<dbReference type="Pfam" id="PF02879">
    <property type="entry name" value="PGM_PMM_II"/>
    <property type="match status" value="1"/>
</dbReference>
<dbReference type="SUPFAM" id="SSF53738">
    <property type="entry name" value="Phosphoglucomutase, first 3 domains"/>
    <property type="match status" value="3"/>
</dbReference>
<dbReference type="InterPro" id="IPR050060">
    <property type="entry name" value="Phosphoglucosamine_mutase"/>
</dbReference>
<evidence type="ECO:0000259" key="13">
    <source>
        <dbReference type="Pfam" id="PF02880"/>
    </source>
</evidence>
<evidence type="ECO:0000256" key="7">
    <source>
        <dbReference type="ARBA" id="ARBA00022553"/>
    </source>
</evidence>
<protein>
    <recommendedName>
        <fullName evidence="5">phosphoglucomutase (alpha-D-glucose-1,6-bisphosphate-dependent)</fullName>
        <ecNumber evidence="5">5.4.2.2</ecNumber>
    </recommendedName>
</protein>
<dbReference type="InterPro" id="IPR005841">
    <property type="entry name" value="Alpha-D-phosphohexomutase_SF"/>
</dbReference>
<dbReference type="PRINTS" id="PR00509">
    <property type="entry name" value="PGMPMM"/>
</dbReference>
<name>A0A0Q3K268_BRADI</name>
<dbReference type="Proteomes" id="UP000008810">
    <property type="component" value="Chromosome 1"/>
</dbReference>
<comment type="cofactor">
    <cofactor evidence="2">
        <name>Mg(2+)</name>
        <dbReference type="ChEBI" id="CHEBI:18420"/>
    </cofactor>
</comment>
<organism evidence="14">
    <name type="scientific">Brachypodium distachyon</name>
    <name type="common">Purple false brome</name>
    <name type="synonym">Trachynia distachya</name>
    <dbReference type="NCBI Taxonomy" id="15368"/>
    <lineage>
        <taxon>Eukaryota</taxon>
        <taxon>Viridiplantae</taxon>
        <taxon>Streptophyta</taxon>
        <taxon>Embryophyta</taxon>
        <taxon>Tracheophyta</taxon>
        <taxon>Spermatophyta</taxon>
        <taxon>Magnoliopsida</taxon>
        <taxon>Liliopsida</taxon>
        <taxon>Poales</taxon>
        <taxon>Poaceae</taxon>
        <taxon>BOP clade</taxon>
        <taxon>Pooideae</taxon>
        <taxon>Stipodae</taxon>
        <taxon>Brachypodieae</taxon>
        <taxon>Brachypodium</taxon>
    </lineage>
</organism>
<evidence type="ECO:0000256" key="3">
    <source>
        <dbReference type="ARBA" id="ARBA00010231"/>
    </source>
</evidence>
<evidence type="ECO:0000313" key="15">
    <source>
        <dbReference type="EnsemblPlants" id="KQK18364"/>
    </source>
</evidence>
<comment type="catalytic activity">
    <reaction evidence="10">
        <text>O-phospho-L-seryl-[protein] + alpha-D-glucose 1-phosphate = alpha-D-glucose 1,6-bisphosphate + L-seryl-[protein]</text>
        <dbReference type="Rhea" id="RHEA:68748"/>
        <dbReference type="Rhea" id="RHEA-COMP:9863"/>
        <dbReference type="Rhea" id="RHEA-COMP:11604"/>
        <dbReference type="ChEBI" id="CHEBI:29999"/>
        <dbReference type="ChEBI" id="CHEBI:58392"/>
        <dbReference type="ChEBI" id="CHEBI:58601"/>
        <dbReference type="ChEBI" id="CHEBI:83421"/>
    </reaction>
</comment>
<dbReference type="PANTHER" id="PTHR42946">
    <property type="entry name" value="PHOSPHOHEXOSE MUTASE"/>
    <property type="match status" value="1"/>
</dbReference>
<dbReference type="PANTHER" id="PTHR42946:SF2">
    <property type="entry name" value="PHOSPHOGLUCOMUTASE (ALPHA-D-GLUCOSE-1,6-BISPHOSPHATE-DEPENDENT)"/>
    <property type="match status" value="1"/>
</dbReference>
<comment type="similarity">
    <text evidence="3">Belongs to the phosphohexose mutase family.</text>
</comment>
<evidence type="ECO:0000256" key="4">
    <source>
        <dbReference type="ARBA" id="ARBA00011245"/>
    </source>
</evidence>
<evidence type="ECO:0000259" key="11">
    <source>
        <dbReference type="Pfam" id="PF02878"/>
    </source>
</evidence>
<dbReference type="EC" id="5.4.2.2" evidence="5"/>
<evidence type="ECO:0000256" key="2">
    <source>
        <dbReference type="ARBA" id="ARBA00001946"/>
    </source>
</evidence>
<comment type="subunit">
    <text evidence="4">Monomer.</text>
</comment>
<proteinExistence type="inferred from homology"/>
<keyword evidence="6" id="KW-0313">Glucose metabolism</keyword>
<dbReference type="InterPro" id="IPR005845">
    <property type="entry name" value="A-D-PHexomutase_a/b/a-II"/>
</dbReference>
<keyword evidence="8" id="KW-0119">Carbohydrate metabolism</keyword>
<dbReference type="CDD" id="cd03089">
    <property type="entry name" value="PMM_PGM"/>
    <property type="match status" value="1"/>
</dbReference>
<dbReference type="ExpressionAtlas" id="A0A0Q3K268">
    <property type="expression patterns" value="baseline and differential"/>
</dbReference>
<reference evidence="15" key="3">
    <citation type="submission" date="2018-08" db="UniProtKB">
        <authorList>
            <consortium name="EnsemblPlants"/>
        </authorList>
    </citation>
    <scope>IDENTIFICATION</scope>
    <source>
        <strain evidence="15">cv. Bd21</strain>
    </source>
</reference>
<dbReference type="GeneID" id="100828045"/>
<dbReference type="Pfam" id="PF02880">
    <property type="entry name" value="PGM_PMM_III"/>
    <property type="match status" value="1"/>
</dbReference>
<dbReference type="InterPro" id="IPR016055">
    <property type="entry name" value="A-D-PHexomutase_a/b/a-I/II/III"/>
</dbReference>
<sequence>MHAENILPAPAGNQGLPHALLQIFLHIFACTIVVPHIPMATLTTPPATLQPCEHAARGGRALCSPWSRSRIRCRRARAIRIRAEASTGSSSRVAVVGGDGIGEDAGDVIRRLQNGPDVRGVALEGEKGRPVDLTPLAVELIGESFGEWLHDQREAQEQQVRVSVGRDPRLSGPRLSAALFAGLASAGCAVFDMGLATTPACFMSTILPQFSYDASIMMTASHLPYTRNGLKFFTKRGGLTSNEVERICDLAARKYAARKKMAGGNNNNMPPAVPQVDLMSAYAEHLRDIIKERVAHPTSYDTPLEGFKVTVNAGNGCGGFFATDVLAKLGADTSGSLHLDPDGTFPNHMPNPEDATAMSLTRGAVLAHGADLGVVFDTDVDRSGVVDSTGAAINGDRLIALISAIVLREHPGTTVVTDARAGDGLTRFIEARGGRHCLYRVGYRNVIDKGAQLNEDGVETHVMMETTGHGALKENHFLDDGAYMVVKIVIEMVRMRLAGSEGGVGSLIEDLEEPAEAVLLRMDIGGEPKYAKQRGIQAVETFKEYIQEGKLEGWVLDDCGDCSVDQGCLVDSNDHPIDVDAYMYRAKFYDESLGQVGWVHIRQSVHNPNIALNMQSCIPGGCKSMATDLFHRFLLTSGVNEFVDITKVQNFVTLDS</sequence>
<dbReference type="RefSeq" id="XP_003560751.2">
    <property type="nucleotide sequence ID" value="XM_003560703.4"/>
</dbReference>
<dbReference type="GO" id="GO:0004615">
    <property type="term" value="F:phosphomannomutase activity"/>
    <property type="evidence" value="ECO:0000318"/>
    <property type="project" value="GO_Central"/>
</dbReference>
<comment type="catalytic activity">
    <reaction evidence="9">
        <text>alpha-D-glucose 1,6-bisphosphate + L-seryl-[protein] = O-phospho-L-seryl-[protein] + alpha-D-glucose 6-phosphate</text>
        <dbReference type="Rhea" id="RHEA:68752"/>
        <dbReference type="Rhea" id="RHEA-COMP:9863"/>
        <dbReference type="Rhea" id="RHEA-COMP:11604"/>
        <dbReference type="ChEBI" id="CHEBI:29999"/>
        <dbReference type="ChEBI" id="CHEBI:58225"/>
        <dbReference type="ChEBI" id="CHEBI:58392"/>
        <dbReference type="ChEBI" id="CHEBI:83421"/>
    </reaction>
</comment>
<evidence type="ECO:0000313" key="14">
    <source>
        <dbReference type="EMBL" id="KQK18364.1"/>
    </source>
</evidence>
<evidence type="ECO:0000256" key="1">
    <source>
        <dbReference type="ARBA" id="ARBA00000443"/>
    </source>
</evidence>
<dbReference type="EnsemblPlants" id="KQK18364">
    <property type="protein sequence ID" value="KQK18364"/>
    <property type="gene ID" value="BRADI_1g41957v3"/>
</dbReference>
<dbReference type="GO" id="GO:0004614">
    <property type="term" value="F:phosphoglucomutase activity"/>
    <property type="evidence" value="ECO:0007669"/>
    <property type="project" value="UniProtKB-EC"/>
</dbReference>
<evidence type="ECO:0000256" key="10">
    <source>
        <dbReference type="ARBA" id="ARBA00049409"/>
    </source>
</evidence>
<evidence type="ECO:0000313" key="16">
    <source>
        <dbReference type="Proteomes" id="UP000008810"/>
    </source>
</evidence>
<keyword evidence="16" id="KW-1185">Reference proteome</keyword>
<dbReference type="EMBL" id="CM000880">
    <property type="protein sequence ID" value="KQK18364.1"/>
    <property type="molecule type" value="Genomic_DNA"/>
</dbReference>
<gene>
    <name evidence="15" type="primary">LOC100828045</name>
    <name evidence="14" type="ORF">BRADI_1g41957v3</name>
</gene>
<dbReference type="InterPro" id="IPR005844">
    <property type="entry name" value="A-D-PHexomutase_a/b/a-I"/>
</dbReference>
<dbReference type="FunFam" id="3.40.120.10:FF:000010">
    <property type="entry name" value="phosphomannomutase/phosphoglucomutase isoform X1"/>
    <property type="match status" value="1"/>
</dbReference>
<dbReference type="KEGG" id="bdi:100828045"/>
<dbReference type="OrthoDB" id="1743979at2759"/>
<dbReference type="Pfam" id="PF02878">
    <property type="entry name" value="PGM_PMM_I"/>
    <property type="match status" value="1"/>
</dbReference>
<evidence type="ECO:0000256" key="8">
    <source>
        <dbReference type="ARBA" id="ARBA00023277"/>
    </source>
</evidence>
<dbReference type="AlphaFoldDB" id="A0A0Q3K268"/>
<evidence type="ECO:0000256" key="9">
    <source>
        <dbReference type="ARBA" id="ARBA00049318"/>
    </source>
</evidence>
<evidence type="ECO:0000259" key="12">
    <source>
        <dbReference type="Pfam" id="PF02879"/>
    </source>
</evidence>
<reference evidence="14 15" key="1">
    <citation type="journal article" date="2010" name="Nature">
        <title>Genome sequencing and analysis of the model grass Brachypodium distachyon.</title>
        <authorList>
            <consortium name="International Brachypodium Initiative"/>
        </authorList>
    </citation>
    <scope>NUCLEOTIDE SEQUENCE [LARGE SCALE GENOMIC DNA]</scope>
    <source>
        <strain evidence="14">Bd21</strain>
        <strain evidence="15">cv. Bd21</strain>
    </source>
</reference>
<feature type="domain" description="Alpha-D-phosphohexomutase alpha/beta/alpha" evidence="13">
    <location>
        <begin position="394"/>
        <end position="492"/>
    </location>
</feature>
<dbReference type="Gene3D" id="3.40.120.10">
    <property type="entry name" value="Alpha-D-Glucose-1,6-Bisphosphate, subunit A, domain 3"/>
    <property type="match status" value="3"/>
</dbReference>